<dbReference type="RefSeq" id="WP_092786877.1">
    <property type="nucleotide sequence ID" value="NZ_FOGI01000020.1"/>
</dbReference>
<dbReference type="InterPro" id="IPR044256">
    <property type="entry name" value="HCF244-like"/>
</dbReference>
<organism evidence="4 5">
    <name type="scientific">Actinokineospora terrae</name>
    <dbReference type="NCBI Taxonomy" id="155974"/>
    <lineage>
        <taxon>Bacteria</taxon>
        <taxon>Bacillati</taxon>
        <taxon>Actinomycetota</taxon>
        <taxon>Actinomycetes</taxon>
        <taxon>Pseudonocardiales</taxon>
        <taxon>Pseudonocardiaceae</taxon>
        <taxon>Actinokineospora</taxon>
    </lineage>
</organism>
<dbReference type="PANTHER" id="PTHR47128:SF2">
    <property type="entry name" value="PROTEIN HIGH CHLOROPHYLL FLUORESCENCE PHENOTYPE 244, CHLOROPLASTIC"/>
    <property type="match status" value="1"/>
</dbReference>
<dbReference type="GO" id="GO:0015979">
    <property type="term" value="P:photosynthesis"/>
    <property type="evidence" value="ECO:0007669"/>
    <property type="project" value="UniProtKB-KW"/>
</dbReference>
<accession>A0A1H9XR37</accession>
<dbReference type="Gene3D" id="3.40.50.720">
    <property type="entry name" value="NAD(P)-binding Rossmann-like Domain"/>
    <property type="match status" value="1"/>
</dbReference>
<reference evidence="5" key="1">
    <citation type="submission" date="2016-10" db="EMBL/GenBank/DDBJ databases">
        <authorList>
            <person name="Varghese N."/>
            <person name="Submissions S."/>
        </authorList>
    </citation>
    <scope>NUCLEOTIDE SEQUENCE [LARGE SCALE GENOMIC DNA]</scope>
    <source>
        <strain evidence="5">DSM 44260</strain>
    </source>
</reference>
<name>A0A1H9XR37_9PSEU</name>
<keyword evidence="1" id="KW-0602">Photosynthesis</keyword>
<evidence type="ECO:0000256" key="2">
    <source>
        <dbReference type="ARBA" id="ARBA00023276"/>
    </source>
</evidence>
<dbReference type="SUPFAM" id="SSF51735">
    <property type="entry name" value="NAD(P)-binding Rossmann-fold domains"/>
    <property type="match status" value="1"/>
</dbReference>
<sequence length="239" mass="25283">MAILVTGGTGVLGRQVVRALPDARVLTRSGDGYRGDLLTGEGLDEALAGVTAVVHCATTLGRKDVDATAALIAAAKRSGNPHLVYISIVGVDRIPLPYYRAKLAAERLVEDSGLPYSILRATQFHDLIAKLFAPQRLVLFYPAFAFQPVDTATVAARLATLATGSAQGRVTDLGGSTVWPAKALAGQYLVATGRRALRVPVWLPGRTFAAYRAGHHLAPAHAEGQVEFADFLAGEPRHP</sequence>
<protein>
    <submittedName>
        <fullName evidence="4">NAD(P)H-binding</fullName>
    </submittedName>
</protein>
<keyword evidence="5" id="KW-1185">Reference proteome</keyword>
<keyword evidence="2" id="KW-0604">Photosystem II</keyword>
<dbReference type="GO" id="GO:0009523">
    <property type="term" value="C:photosystem II"/>
    <property type="evidence" value="ECO:0007669"/>
    <property type="project" value="UniProtKB-KW"/>
</dbReference>
<proteinExistence type="predicted"/>
<evidence type="ECO:0000256" key="1">
    <source>
        <dbReference type="ARBA" id="ARBA00022531"/>
    </source>
</evidence>
<evidence type="ECO:0000313" key="5">
    <source>
        <dbReference type="Proteomes" id="UP000199051"/>
    </source>
</evidence>
<dbReference type="Pfam" id="PF13460">
    <property type="entry name" value="NAD_binding_10"/>
    <property type="match status" value="1"/>
</dbReference>
<dbReference type="Proteomes" id="UP000199051">
    <property type="component" value="Unassembled WGS sequence"/>
</dbReference>
<evidence type="ECO:0000313" key="4">
    <source>
        <dbReference type="EMBL" id="SES48606.1"/>
    </source>
</evidence>
<dbReference type="AlphaFoldDB" id="A0A1H9XR37"/>
<dbReference type="InterPro" id="IPR016040">
    <property type="entry name" value="NAD(P)-bd_dom"/>
</dbReference>
<dbReference type="InterPro" id="IPR036291">
    <property type="entry name" value="NAD(P)-bd_dom_sf"/>
</dbReference>
<feature type="domain" description="NAD(P)-binding" evidence="3">
    <location>
        <begin position="34"/>
        <end position="126"/>
    </location>
</feature>
<dbReference type="STRING" id="155974.SAMN04487818_12049"/>
<evidence type="ECO:0000259" key="3">
    <source>
        <dbReference type="Pfam" id="PF13460"/>
    </source>
</evidence>
<dbReference type="PANTHER" id="PTHR47128">
    <property type="match status" value="1"/>
</dbReference>
<gene>
    <name evidence="4" type="ORF">SAMN04487818_12049</name>
</gene>
<dbReference type="EMBL" id="FOGI01000020">
    <property type="protein sequence ID" value="SES48606.1"/>
    <property type="molecule type" value="Genomic_DNA"/>
</dbReference>